<dbReference type="OrthoDB" id="6803299at2"/>
<dbReference type="InterPro" id="IPR011701">
    <property type="entry name" value="MFS"/>
</dbReference>
<dbReference type="RefSeq" id="WP_141299257.1">
    <property type="nucleotide sequence ID" value="NZ_BJMN01000037.1"/>
</dbReference>
<dbReference type="PANTHER" id="PTHR23517">
    <property type="entry name" value="RESISTANCE PROTEIN MDTM, PUTATIVE-RELATED-RELATED"/>
    <property type="match status" value="1"/>
</dbReference>
<name>A0A4Y3RRC4_9ACTN</name>
<feature type="transmembrane region" description="Helical" evidence="8">
    <location>
        <begin position="339"/>
        <end position="363"/>
    </location>
</feature>
<dbReference type="EMBL" id="BJMN01000037">
    <property type="protein sequence ID" value="GEB59854.1"/>
    <property type="molecule type" value="Genomic_DNA"/>
</dbReference>
<comment type="subcellular location">
    <subcellularLocation>
        <location evidence="1">Cell membrane</location>
        <topology evidence="1">Multi-pass membrane protein</topology>
    </subcellularLocation>
</comment>
<keyword evidence="2" id="KW-0813">Transport</keyword>
<comment type="caution">
    <text evidence="9">The sequence shown here is derived from an EMBL/GenBank/DDBJ whole genome shotgun (WGS) entry which is preliminary data.</text>
</comment>
<evidence type="ECO:0000256" key="1">
    <source>
        <dbReference type="ARBA" id="ARBA00004651"/>
    </source>
</evidence>
<protein>
    <submittedName>
        <fullName evidence="9">MFS transporter</fullName>
    </submittedName>
</protein>
<keyword evidence="10" id="KW-1185">Reference proteome</keyword>
<feature type="transmembrane region" description="Helical" evidence="8">
    <location>
        <begin position="370"/>
        <end position="388"/>
    </location>
</feature>
<evidence type="ECO:0000256" key="5">
    <source>
        <dbReference type="ARBA" id="ARBA00022989"/>
    </source>
</evidence>
<feature type="transmembrane region" description="Helical" evidence="8">
    <location>
        <begin position="239"/>
        <end position="260"/>
    </location>
</feature>
<dbReference type="InterPro" id="IPR050171">
    <property type="entry name" value="MFS_Transporters"/>
</dbReference>
<proteinExistence type="predicted"/>
<dbReference type="AlphaFoldDB" id="A0A4Y3RRC4"/>
<feature type="transmembrane region" description="Helical" evidence="8">
    <location>
        <begin position="140"/>
        <end position="158"/>
    </location>
</feature>
<dbReference type="Gene3D" id="1.20.1250.20">
    <property type="entry name" value="MFS general substrate transporter like domains"/>
    <property type="match status" value="1"/>
</dbReference>
<evidence type="ECO:0000256" key="4">
    <source>
        <dbReference type="ARBA" id="ARBA00022692"/>
    </source>
</evidence>
<feature type="transmembrane region" description="Helical" evidence="8">
    <location>
        <begin position="164"/>
        <end position="187"/>
    </location>
</feature>
<evidence type="ECO:0000313" key="10">
    <source>
        <dbReference type="Proteomes" id="UP000315226"/>
    </source>
</evidence>
<feature type="transmembrane region" description="Helical" evidence="8">
    <location>
        <begin position="12"/>
        <end position="36"/>
    </location>
</feature>
<sequence length="422" mass="43126">MPKLLPDTGPQRTLAASNFVYTVGSGLFLTAGVLYFTQAVHLPAATVGLGLGIAGLLSLAVGIAVGHLADRHGARGVYTATLVVQAVATAGFVLADGFWPFVVAVSTATGAKAAGLAARAPLIRHYGGDRPQEFRSYLRAVTNVGISLGALLAGWAVQVGTLDAYRILVVGNALAFAAAAVVLVLLPPVAPAPASEGPRWIALRDRPYLVLTALDGIMAVQFKVLTVAVPLWLVGSTTAPHWLVSGAMLANTVIVVGLQVRASRGIDSPRAGGRAYRRAGAAFLASCGLVSLSAGVPAWAAVALLLTAVVVHTVGELWHSAGGFEVSFALAPRHATGQYLGVFGLGAGLSEAIGPGLLIALCITWGRPGWFVVGALFALAGLLTPLAVRRAEASRAPEPAPTPAPAPTPVTAARRTVIRTGR</sequence>
<accession>A0A4Y3RRC4</accession>
<keyword evidence="5 8" id="KW-1133">Transmembrane helix</keyword>
<evidence type="ECO:0000256" key="2">
    <source>
        <dbReference type="ARBA" id="ARBA00022448"/>
    </source>
</evidence>
<evidence type="ECO:0000256" key="3">
    <source>
        <dbReference type="ARBA" id="ARBA00022475"/>
    </source>
</evidence>
<feature type="compositionally biased region" description="Pro residues" evidence="7">
    <location>
        <begin position="398"/>
        <end position="408"/>
    </location>
</feature>
<dbReference type="Pfam" id="PF07690">
    <property type="entry name" value="MFS_1"/>
    <property type="match status" value="1"/>
</dbReference>
<keyword evidence="4 8" id="KW-0812">Transmembrane</keyword>
<feature type="transmembrane region" description="Helical" evidence="8">
    <location>
        <begin position="77"/>
        <end position="95"/>
    </location>
</feature>
<dbReference type="PANTHER" id="PTHR23517:SF2">
    <property type="entry name" value="MULTIDRUG RESISTANCE PROTEIN MDTH"/>
    <property type="match status" value="1"/>
</dbReference>
<keyword evidence="3" id="KW-1003">Cell membrane</keyword>
<organism evidence="9 10">
    <name type="scientific">Streptomyces gardneri</name>
    <dbReference type="NCBI Taxonomy" id="66892"/>
    <lineage>
        <taxon>Bacteria</taxon>
        <taxon>Bacillati</taxon>
        <taxon>Actinomycetota</taxon>
        <taxon>Actinomycetes</taxon>
        <taxon>Kitasatosporales</taxon>
        <taxon>Streptomycetaceae</taxon>
        <taxon>Streptomyces</taxon>
    </lineage>
</organism>
<dbReference type="Proteomes" id="UP000315226">
    <property type="component" value="Unassembled WGS sequence"/>
</dbReference>
<feature type="transmembrane region" description="Helical" evidence="8">
    <location>
        <begin position="281"/>
        <end position="311"/>
    </location>
</feature>
<evidence type="ECO:0000256" key="7">
    <source>
        <dbReference type="SAM" id="MobiDB-lite"/>
    </source>
</evidence>
<evidence type="ECO:0000256" key="6">
    <source>
        <dbReference type="ARBA" id="ARBA00023136"/>
    </source>
</evidence>
<feature type="transmembrane region" description="Helical" evidence="8">
    <location>
        <begin position="208"/>
        <end position="233"/>
    </location>
</feature>
<feature type="region of interest" description="Disordered" evidence="7">
    <location>
        <begin position="394"/>
        <end position="422"/>
    </location>
</feature>
<keyword evidence="6 8" id="KW-0472">Membrane</keyword>
<evidence type="ECO:0000256" key="8">
    <source>
        <dbReference type="SAM" id="Phobius"/>
    </source>
</evidence>
<dbReference type="GO" id="GO:0022857">
    <property type="term" value="F:transmembrane transporter activity"/>
    <property type="evidence" value="ECO:0007669"/>
    <property type="project" value="InterPro"/>
</dbReference>
<feature type="transmembrane region" description="Helical" evidence="8">
    <location>
        <begin position="42"/>
        <end position="65"/>
    </location>
</feature>
<dbReference type="InterPro" id="IPR036259">
    <property type="entry name" value="MFS_trans_sf"/>
</dbReference>
<dbReference type="GO" id="GO:0005886">
    <property type="term" value="C:plasma membrane"/>
    <property type="evidence" value="ECO:0007669"/>
    <property type="project" value="UniProtKB-SubCell"/>
</dbReference>
<dbReference type="SUPFAM" id="SSF103473">
    <property type="entry name" value="MFS general substrate transporter"/>
    <property type="match status" value="1"/>
</dbReference>
<gene>
    <name evidence="9" type="ORF">SGA01_54590</name>
</gene>
<reference evidence="9 10" key="1">
    <citation type="submission" date="2019-06" db="EMBL/GenBank/DDBJ databases">
        <title>Whole genome shotgun sequence of Streptomyces gardneri NBRC 12865.</title>
        <authorList>
            <person name="Hosoyama A."/>
            <person name="Uohara A."/>
            <person name="Ohji S."/>
            <person name="Ichikawa N."/>
        </authorList>
    </citation>
    <scope>NUCLEOTIDE SEQUENCE [LARGE SCALE GENOMIC DNA]</scope>
    <source>
        <strain evidence="9 10">NBRC 12865</strain>
    </source>
</reference>
<evidence type="ECO:0000313" key="9">
    <source>
        <dbReference type="EMBL" id="GEB59854.1"/>
    </source>
</evidence>